<dbReference type="AlphaFoldDB" id="A0AA35PWR1"/>
<dbReference type="Proteomes" id="UP001160390">
    <property type="component" value="Unassembled WGS sequence"/>
</dbReference>
<dbReference type="EMBL" id="CABFNP030000521">
    <property type="protein sequence ID" value="CAI6037889.1"/>
    <property type="molecule type" value="Genomic_DNA"/>
</dbReference>
<comment type="caution">
    <text evidence="3">The sequence shown here is derived from an EMBL/GenBank/DDBJ whole genome shotgun (WGS) entry which is preliminary data.</text>
</comment>
<dbReference type="Pfam" id="PF24883">
    <property type="entry name" value="NPHP3_N"/>
    <property type="match status" value="1"/>
</dbReference>
<dbReference type="PANTHER" id="PTHR10039">
    <property type="entry name" value="AMELOGENIN"/>
    <property type="match status" value="1"/>
</dbReference>
<organism evidence="3 4">
    <name type="scientific">Clonostachys chloroleuca</name>
    <dbReference type="NCBI Taxonomy" id="1926264"/>
    <lineage>
        <taxon>Eukaryota</taxon>
        <taxon>Fungi</taxon>
        <taxon>Dikarya</taxon>
        <taxon>Ascomycota</taxon>
        <taxon>Pezizomycotina</taxon>
        <taxon>Sordariomycetes</taxon>
        <taxon>Hypocreomycetidae</taxon>
        <taxon>Hypocreales</taxon>
        <taxon>Bionectriaceae</taxon>
        <taxon>Clonostachys</taxon>
    </lineage>
</organism>
<dbReference type="PROSITE" id="PS50837">
    <property type="entry name" value="NACHT"/>
    <property type="match status" value="1"/>
</dbReference>
<evidence type="ECO:0000313" key="3">
    <source>
        <dbReference type="EMBL" id="CAI6037889.1"/>
    </source>
</evidence>
<dbReference type="PANTHER" id="PTHR10039:SF14">
    <property type="entry name" value="NACHT DOMAIN-CONTAINING PROTEIN"/>
    <property type="match status" value="1"/>
</dbReference>
<dbReference type="Gene3D" id="3.40.50.300">
    <property type="entry name" value="P-loop containing nucleotide triphosphate hydrolases"/>
    <property type="match status" value="1"/>
</dbReference>
<evidence type="ECO:0000256" key="1">
    <source>
        <dbReference type="ARBA" id="ARBA00022737"/>
    </source>
</evidence>
<evidence type="ECO:0000259" key="2">
    <source>
        <dbReference type="PROSITE" id="PS50837"/>
    </source>
</evidence>
<feature type="domain" description="NACHT" evidence="2">
    <location>
        <begin position="56"/>
        <end position="205"/>
    </location>
</feature>
<accession>A0AA35PWR1</accession>
<sequence>MGKSVTKVLSSETLPTADDATSNSFAEQHNATCLANTRTDLLHQIQECFGSPAGELIFWLNGMAGTGKSTIARTIAKWLREVEDGSIRLNTGFFFKKSDRDRGHARLFFANIASQLKTLDSDLGSLIASTINADPSIKNKALREQFDKLIMQPLRAVQKSIIITIVIDAMDECDECDDAKLIIDLLLRLREIPSVTIRVFLTSRPELPIRLVFKDLTCKDLTCKYREISLHDIPDSVIEQDLMTFFIHTLGKIRDKQNKIPLRDDQLQPDWPGPENIRHLVGMASPLFIFASTVCRFINCNSISPEKQLLKILEYQHTVPLEAVYAPILNQLLNDVTEEDQLGVVEDFEDVVGSVVSLQEPLSANSLSALLGVPRPDIDQILRQLHSVLAVPSDPDAPIEVLHKSFSDYLFSKGEGENKPHQFRVDSGESHERIASHCMRILSSLRQDLCRLNSLGQAFQDISPEVLDQYLPHHESSMDPKTASMGR</sequence>
<dbReference type="SUPFAM" id="SSF52540">
    <property type="entry name" value="P-loop containing nucleoside triphosphate hydrolases"/>
    <property type="match status" value="1"/>
</dbReference>
<proteinExistence type="predicted"/>
<name>A0AA35PWR1_9HYPO</name>
<reference evidence="3" key="1">
    <citation type="submission" date="2023-01" db="EMBL/GenBank/DDBJ databases">
        <authorList>
            <person name="Piombo E."/>
        </authorList>
    </citation>
    <scope>NUCLEOTIDE SEQUENCE</scope>
</reference>
<dbReference type="InterPro" id="IPR027417">
    <property type="entry name" value="P-loop_NTPase"/>
</dbReference>
<protein>
    <recommendedName>
        <fullName evidence="2">NACHT domain-containing protein</fullName>
    </recommendedName>
</protein>
<dbReference type="InterPro" id="IPR007111">
    <property type="entry name" value="NACHT_NTPase"/>
</dbReference>
<keyword evidence="4" id="KW-1185">Reference proteome</keyword>
<gene>
    <name evidence="3" type="ORF">CCHLO57077_00015982</name>
</gene>
<evidence type="ECO:0000313" key="4">
    <source>
        <dbReference type="Proteomes" id="UP001160390"/>
    </source>
</evidence>
<dbReference type="InterPro" id="IPR056884">
    <property type="entry name" value="NPHP3-like_N"/>
</dbReference>
<keyword evidence="1" id="KW-0677">Repeat</keyword>